<name>A0ABT7N272_9MICO</name>
<sequence>MAGEKAHDELADALRRRIRESGVIAADLRAAILAGGEDAAEPFRSLARTVEDSSYRVTDAQVVEVRESAGSERAAFEVVMTASAAAGLRRWDAAFRAIAEATDASA</sequence>
<evidence type="ECO:0000313" key="1">
    <source>
        <dbReference type="EMBL" id="MDL9980811.1"/>
    </source>
</evidence>
<organism evidence="1 2">
    <name type="scientific">Microbacterium candidum</name>
    <dbReference type="NCBI Taxonomy" id="3041922"/>
    <lineage>
        <taxon>Bacteria</taxon>
        <taxon>Bacillati</taxon>
        <taxon>Actinomycetota</taxon>
        <taxon>Actinomycetes</taxon>
        <taxon>Micrococcales</taxon>
        <taxon>Microbacteriaceae</taxon>
        <taxon>Microbacterium</taxon>
    </lineage>
</organism>
<dbReference type="Proteomes" id="UP001235064">
    <property type="component" value="Unassembled WGS sequence"/>
</dbReference>
<evidence type="ECO:0000313" key="2">
    <source>
        <dbReference type="Proteomes" id="UP001235064"/>
    </source>
</evidence>
<protein>
    <recommendedName>
        <fullName evidence="3">DNA-binding protein</fullName>
    </recommendedName>
</protein>
<accession>A0ABT7N272</accession>
<dbReference type="RefSeq" id="WP_286289769.1">
    <property type="nucleotide sequence ID" value="NZ_JASXSZ010000005.1"/>
</dbReference>
<dbReference type="EMBL" id="JASXSZ010000005">
    <property type="protein sequence ID" value="MDL9980811.1"/>
    <property type="molecule type" value="Genomic_DNA"/>
</dbReference>
<proteinExistence type="predicted"/>
<comment type="caution">
    <text evidence="1">The sequence shown here is derived from an EMBL/GenBank/DDBJ whole genome shotgun (WGS) entry which is preliminary data.</text>
</comment>
<keyword evidence="2" id="KW-1185">Reference proteome</keyword>
<evidence type="ECO:0008006" key="3">
    <source>
        <dbReference type="Google" id="ProtNLM"/>
    </source>
</evidence>
<reference evidence="1 2" key="1">
    <citation type="submission" date="2023-06" db="EMBL/GenBank/DDBJ databases">
        <title>Microbacterium sp. nov., isolated from a waste landfill.</title>
        <authorList>
            <person name="Wen W."/>
        </authorList>
    </citation>
    <scope>NUCLEOTIDE SEQUENCE [LARGE SCALE GENOMIC DNA]</scope>
    <source>
        <strain evidence="1 2">ASV49</strain>
    </source>
</reference>
<gene>
    <name evidence="1" type="ORF">QSV35_15840</name>
</gene>